<dbReference type="InterPro" id="IPR029044">
    <property type="entry name" value="Nucleotide-diphossugar_trans"/>
</dbReference>
<proteinExistence type="predicted"/>
<keyword evidence="9 11" id="KW-0472">Membrane</keyword>
<evidence type="ECO:0000256" key="7">
    <source>
        <dbReference type="ARBA" id="ARBA00022916"/>
    </source>
</evidence>
<feature type="transmembrane region" description="Helical" evidence="11">
    <location>
        <begin position="521"/>
        <end position="540"/>
    </location>
</feature>
<evidence type="ECO:0000256" key="3">
    <source>
        <dbReference type="ARBA" id="ARBA00022519"/>
    </source>
</evidence>
<comment type="subcellular location">
    <subcellularLocation>
        <location evidence="1">Cell inner membrane</location>
        <topology evidence="1">Multi-pass membrane protein</topology>
    </subcellularLocation>
</comment>
<dbReference type="SUPFAM" id="SSF141371">
    <property type="entry name" value="PilZ domain-like"/>
    <property type="match status" value="1"/>
</dbReference>
<dbReference type="SUPFAM" id="SSF53448">
    <property type="entry name" value="Nucleotide-diphospho-sugar transferases"/>
    <property type="match status" value="1"/>
</dbReference>
<evidence type="ECO:0000256" key="1">
    <source>
        <dbReference type="ARBA" id="ARBA00004429"/>
    </source>
</evidence>
<evidence type="ECO:0000313" key="15">
    <source>
        <dbReference type="EMBL" id="KYO54992.1"/>
    </source>
</evidence>
<dbReference type="GO" id="GO:0005886">
    <property type="term" value="C:plasma membrane"/>
    <property type="evidence" value="ECO:0007669"/>
    <property type="project" value="UniProtKB-SubCell"/>
</dbReference>
<evidence type="ECO:0000313" key="16">
    <source>
        <dbReference type="Proteomes" id="UP000075787"/>
    </source>
</evidence>
<sequence>MVAQRFGRLALGLIWILALIALLAAAAQPVSLPAQIVLMILLLAAMAVLKGTRAHEDASVRRTMLVMIGGFIVARYLCWRTLSTLPPLDDPFAFVPGLVLYAAEVYAIVMFFVNNFVVIDPVTRMSPPLPENPTELPTVDVFVPSFNEDDGLIETTLIGAKRMWYPADRLNVYLLDDGSTDMKRMSADPQEALKARERHERLKAMCARLGVHYLTRETNAHAKAGNLNAALPETHGDLIAVFDADHVPTRDFLLATVGFFRKDPKLFLVQTPHFFLSPDPLERNLKTFERMPSENEMFYGMIQRGLDRWNGAFFCGSAALLRRACLEEVGGFSGLSITEDAETALDLHARGYNSVYYGKPLIAGLQPESYAAFIGQRSRWAQGMTQIFMMKNPLIKRGLRLPQRLCYLASSMFWLFPFSRLMFLVAPLFYLFFGLEIYRATAAEFAGYTLTYLVASLMIQNALNGRFRWPLISELYELSQSLHTSVAIVKTMIDPRKPVFRVTAKGETLAHDHVSPLAKPLVGVVGLLILGMVAALWRWWMEPATRDVLLVVTFWNTFNLLLASAALGVVCEHAQHRAAPRVTVKRPARILIDGTLYEGALLDLSQGGARLAIPARQAPKGRLTGRFAELLVDELTAPAHMATGEARPVPVEMRYGRPDDAGNIQIGLRFMPQTDAAKEAIVDLVYGSSALWAELLSRRHRRPGVVRGVAHFIRLSAAYGFRSLGFVLGGSRFRTNPAPPPPPRLQIEPAGAEDGVPPDGNFTPPTGWSGSAPAPRTS</sequence>
<feature type="transmembrane region" description="Helical" evidence="11">
    <location>
        <begin position="552"/>
        <end position="571"/>
    </location>
</feature>
<keyword evidence="3 11" id="KW-0997">Cell inner membrane</keyword>
<dbReference type="PANTHER" id="PTHR43867">
    <property type="entry name" value="CELLULOSE SYNTHASE CATALYTIC SUBUNIT A [UDP-FORMING]"/>
    <property type="match status" value="1"/>
</dbReference>
<dbReference type="Pfam" id="PF07238">
    <property type="entry name" value="PilZ"/>
    <property type="match status" value="1"/>
</dbReference>
<feature type="domain" description="Glycosyltransferase 2-like" evidence="14">
    <location>
        <begin position="239"/>
        <end position="433"/>
    </location>
</feature>
<dbReference type="GO" id="GO:0016760">
    <property type="term" value="F:cellulose synthase (UDP-forming) activity"/>
    <property type="evidence" value="ECO:0007669"/>
    <property type="project" value="UniProtKB-EC"/>
</dbReference>
<comment type="caution">
    <text evidence="15">The sequence shown here is derived from an EMBL/GenBank/DDBJ whole genome shotgun (WGS) entry which is preliminary data.</text>
</comment>
<reference evidence="15 16" key="1">
    <citation type="submission" date="2015-12" db="EMBL/GenBank/DDBJ databases">
        <title>Genome sequence of Tistrella mobilis MCCC 1A02139.</title>
        <authorList>
            <person name="Lu L."/>
            <person name="Lai Q."/>
            <person name="Shao Z."/>
            <person name="Qian P."/>
        </authorList>
    </citation>
    <scope>NUCLEOTIDE SEQUENCE [LARGE SCALE GENOMIC DNA]</scope>
    <source>
        <strain evidence="15 16">MCCC 1A02139</strain>
    </source>
</reference>
<comment type="pathway">
    <text evidence="11">Glycan metabolism; bacterial cellulose biosynthesis.</text>
</comment>
<feature type="transmembrane region" description="Helical" evidence="11">
    <location>
        <begin position="36"/>
        <end position="52"/>
    </location>
</feature>
<feature type="domain" description="PilZ" evidence="13">
    <location>
        <begin position="575"/>
        <end position="686"/>
    </location>
</feature>
<evidence type="ECO:0000256" key="11">
    <source>
        <dbReference type="RuleBase" id="RU365020"/>
    </source>
</evidence>
<evidence type="ECO:0000259" key="14">
    <source>
        <dbReference type="Pfam" id="PF13632"/>
    </source>
</evidence>
<evidence type="ECO:0000256" key="5">
    <source>
        <dbReference type="ARBA" id="ARBA00022679"/>
    </source>
</evidence>
<evidence type="ECO:0000256" key="10">
    <source>
        <dbReference type="ARBA" id="ARBA00048682"/>
    </source>
</evidence>
<feature type="transmembrane region" description="Helical" evidence="11">
    <location>
        <begin position="445"/>
        <end position="463"/>
    </location>
</feature>
<keyword evidence="6 11" id="KW-0812">Transmembrane</keyword>
<evidence type="ECO:0000259" key="13">
    <source>
        <dbReference type="Pfam" id="PF07238"/>
    </source>
</evidence>
<dbReference type="InterPro" id="IPR009875">
    <property type="entry name" value="PilZ_domain"/>
</dbReference>
<dbReference type="RefSeq" id="WP_062762583.1">
    <property type="nucleotide sequence ID" value="NZ_CP121045.1"/>
</dbReference>
<dbReference type="Gene3D" id="2.40.10.220">
    <property type="entry name" value="predicted glycosyltransferase like domains"/>
    <property type="match status" value="1"/>
</dbReference>
<dbReference type="EC" id="2.4.1.12" evidence="11"/>
<keyword evidence="8 11" id="KW-1133">Transmembrane helix</keyword>
<dbReference type="InterPro" id="IPR001173">
    <property type="entry name" value="Glyco_trans_2-like"/>
</dbReference>
<comment type="catalytic activity">
    <reaction evidence="10 11">
        <text>[(1-&gt;4)-beta-D-glucosyl](n) + UDP-alpha-D-glucose = [(1-&gt;4)-beta-D-glucosyl](n+1) + UDP + H(+)</text>
        <dbReference type="Rhea" id="RHEA:19929"/>
        <dbReference type="Rhea" id="RHEA-COMP:10033"/>
        <dbReference type="Rhea" id="RHEA-COMP:10034"/>
        <dbReference type="ChEBI" id="CHEBI:15378"/>
        <dbReference type="ChEBI" id="CHEBI:18246"/>
        <dbReference type="ChEBI" id="CHEBI:58223"/>
        <dbReference type="ChEBI" id="CHEBI:58885"/>
        <dbReference type="EC" id="2.4.1.12"/>
    </reaction>
</comment>
<evidence type="ECO:0000256" key="8">
    <source>
        <dbReference type="ARBA" id="ARBA00022989"/>
    </source>
</evidence>
<evidence type="ECO:0000256" key="4">
    <source>
        <dbReference type="ARBA" id="ARBA00022676"/>
    </source>
</evidence>
<feature type="transmembrane region" description="Helical" evidence="11">
    <location>
        <begin position="405"/>
        <end position="433"/>
    </location>
</feature>
<evidence type="ECO:0000256" key="12">
    <source>
        <dbReference type="SAM" id="MobiDB-lite"/>
    </source>
</evidence>
<feature type="transmembrane region" description="Helical" evidence="11">
    <location>
        <begin position="64"/>
        <end position="82"/>
    </location>
</feature>
<dbReference type="GO" id="GO:0035438">
    <property type="term" value="F:cyclic-di-GMP binding"/>
    <property type="evidence" value="ECO:0007669"/>
    <property type="project" value="InterPro"/>
</dbReference>
<dbReference type="Gene3D" id="3.90.550.10">
    <property type="entry name" value="Spore Coat Polysaccharide Biosynthesis Protein SpsA, Chain A"/>
    <property type="match status" value="1"/>
</dbReference>
<dbReference type="GO" id="GO:0006011">
    <property type="term" value="P:UDP-alpha-D-glucose metabolic process"/>
    <property type="evidence" value="ECO:0007669"/>
    <property type="project" value="InterPro"/>
</dbReference>
<dbReference type="GeneID" id="97242486"/>
<evidence type="ECO:0000256" key="6">
    <source>
        <dbReference type="ARBA" id="ARBA00022692"/>
    </source>
</evidence>
<dbReference type="Proteomes" id="UP000075787">
    <property type="component" value="Unassembled WGS sequence"/>
</dbReference>
<dbReference type="CDD" id="cd06421">
    <property type="entry name" value="CESA_CelA_like"/>
    <property type="match status" value="1"/>
</dbReference>
<name>A0A162LHJ2_9PROT</name>
<organism evidence="15 16">
    <name type="scientific">Tistrella mobilis</name>
    <dbReference type="NCBI Taxonomy" id="171437"/>
    <lineage>
        <taxon>Bacteria</taxon>
        <taxon>Pseudomonadati</taxon>
        <taxon>Pseudomonadota</taxon>
        <taxon>Alphaproteobacteria</taxon>
        <taxon>Geminicoccales</taxon>
        <taxon>Geminicoccaceae</taxon>
        <taxon>Tistrella</taxon>
    </lineage>
</organism>
<dbReference type="PANTHER" id="PTHR43867:SF2">
    <property type="entry name" value="CELLULOSE SYNTHASE CATALYTIC SUBUNIT A [UDP-FORMING]"/>
    <property type="match status" value="1"/>
</dbReference>
<comment type="function">
    <text evidence="11">Catalytic subunit of cellulose synthase. It polymerizes uridine 5'-diphosphate glucose to cellulose.</text>
</comment>
<keyword evidence="7 11" id="KW-0135">Cellulose biosynthesis</keyword>
<keyword evidence="2 11" id="KW-1003">Cell membrane</keyword>
<dbReference type="Pfam" id="PF13632">
    <property type="entry name" value="Glyco_trans_2_3"/>
    <property type="match status" value="1"/>
</dbReference>
<dbReference type="UniPathway" id="UPA00694"/>
<dbReference type="InterPro" id="IPR050321">
    <property type="entry name" value="Glycosyltr_2/OpgH_subfam"/>
</dbReference>
<feature type="transmembrane region" description="Helical" evidence="11">
    <location>
        <begin position="94"/>
        <end position="117"/>
    </location>
</feature>
<dbReference type="AlphaFoldDB" id="A0A162LHJ2"/>
<dbReference type="GO" id="GO:0030244">
    <property type="term" value="P:cellulose biosynthetic process"/>
    <property type="evidence" value="ECO:0007669"/>
    <property type="project" value="UniProtKB-KW"/>
</dbReference>
<accession>A0A162LHJ2</accession>
<evidence type="ECO:0000256" key="9">
    <source>
        <dbReference type="ARBA" id="ARBA00023136"/>
    </source>
</evidence>
<dbReference type="InterPro" id="IPR003919">
    <property type="entry name" value="Cell_synth_A"/>
</dbReference>
<dbReference type="EMBL" id="LPZR01000074">
    <property type="protein sequence ID" value="KYO54992.1"/>
    <property type="molecule type" value="Genomic_DNA"/>
</dbReference>
<keyword evidence="11" id="KW-0973">c-di-GMP</keyword>
<feature type="region of interest" description="Disordered" evidence="12">
    <location>
        <begin position="735"/>
        <end position="778"/>
    </location>
</feature>
<dbReference type="NCBIfam" id="TIGR03030">
    <property type="entry name" value="CelA"/>
    <property type="match status" value="1"/>
</dbReference>
<protein>
    <recommendedName>
        <fullName evidence="11">Cellulose synthase catalytic subunit [UDP-forming]</fullName>
        <ecNumber evidence="11">2.4.1.12</ecNumber>
    </recommendedName>
</protein>
<dbReference type="PRINTS" id="PR01439">
    <property type="entry name" value="CELLSNTHASEA"/>
</dbReference>
<evidence type="ECO:0000256" key="2">
    <source>
        <dbReference type="ARBA" id="ARBA00022475"/>
    </source>
</evidence>
<gene>
    <name evidence="15" type="ORF">AUP44_24430</name>
</gene>
<keyword evidence="4 11" id="KW-0328">Glycosyltransferase</keyword>
<dbReference type="OrthoDB" id="9806824at2"/>
<keyword evidence="5 11" id="KW-0808">Transferase</keyword>
<comment type="cofactor">
    <cofactor evidence="11">
        <name>Mg(2+)</name>
        <dbReference type="ChEBI" id="CHEBI:18420"/>
    </cofactor>
</comment>